<dbReference type="InterPro" id="IPR050261">
    <property type="entry name" value="FrsA_esterase"/>
</dbReference>
<proteinExistence type="predicted"/>
<accession>A0A0D2XL26</accession>
<keyword evidence="1" id="KW-0378">Hydrolase</keyword>
<organism evidence="2 3">
    <name type="scientific">Fusarium oxysporum (strain Fo5176)</name>
    <name type="common">Fusarium vascular wilt</name>
    <dbReference type="NCBI Taxonomy" id="660025"/>
    <lineage>
        <taxon>Eukaryota</taxon>
        <taxon>Fungi</taxon>
        <taxon>Dikarya</taxon>
        <taxon>Ascomycota</taxon>
        <taxon>Pezizomycotina</taxon>
        <taxon>Sordariomycetes</taxon>
        <taxon>Hypocreomycetidae</taxon>
        <taxon>Hypocreales</taxon>
        <taxon>Nectriaceae</taxon>
        <taxon>Fusarium</taxon>
        <taxon>Fusarium oxysporum species complex</taxon>
    </lineage>
</organism>
<dbReference type="GO" id="GO:0016787">
    <property type="term" value="F:hydrolase activity"/>
    <property type="evidence" value="ECO:0007669"/>
    <property type="project" value="UniProtKB-KW"/>
</dbReference>
<sequence>MTAPGGKYYVHDKLGIKQPHHESFARLWETRWEPLANSMTYPFLYTDKRDFEPIAQEMIRLNFKEPYEWQSFASMFEPHASNLYDTAAAAEQAGELEKASEYYLRAANVWFISRYPHILTDIQRNAWERSKVSTLKGLQLRGIPMEEILVPHKHGLKSEGKHVPIWISLPSGASKESPVPIVFGIGGLDSWRPEMACFAAAYHQCGIGMLLVEIPGTGDSPALIDDPKSPDRQWSSVLDWVDENEAIDSKKVVGWGISTGGYYAIRAAYTHHDRFLGMVSHGGACHHVFDPEWLDGIEYREFAHSAAEAFAWKWGFQGDMEKAIRESSGRFSLLKDGTLDRSDCSRLLLIQGTEDTVFPVDDTYLCLEHGPPKEVRICNFSHVVYRSYNSKPPYVCCCGGDAFQLKDSKAQNGAIPVANGAIYHGMRDPATGEFDPWLYKGNRCEELEAFQ</sequence>
<reference evidence="2" key="2">
    <citation type="submission" date="2025-08" db="UniProtKB">
        <authorList>
            <consortium name="EnsemblFungi"/>
        </authorList>
    </citation>
    <scope>IDENTIFICATION</scope>
    <source>
        <strain evidence="2">4287 / CBS 123668 / FGSC 9935 / NRRL 34936</strain>
    </source>
</reference>
<protein>
    <submittedName>
        <fullName evidence="2">Uncharacterized protein</fullName>
    </submittedName>
</protein>
<evidence type="ECO:0000313" key="3">
    <source>
        <dbReference type="Proteomes" id="UP000002489"/>
    </source>
</evidence>
<dbReference type="AlphaFoldDB" id="A0A0D2XL26"/>
<dbReference type="Gene3D" id="3.40.50.1820">
    <property type="entry name" value="alpha/beta hydrolase"/>
    <property type="match status" value="1"/>
</dbReference>
<evidence type="ECO:0000256" key="1">
    <source>
        <dbReference type="ARBA" id="ARBA00022801"/>
    </source>
</evidence>
<dbReference type="InterPro" id="IPR029058">
    <property type="entry name" value="AB_hydrolase_fold"/>
</dbReference>
<dbReference type="EnsemblFungi" id="FOXG_04650T0">
    <property type="protein sequence ID" value="FOXG_04650P0"/>
    <property type="gene ID" value="FOXG_04650"/>
</dbReference>
<reference evidence="3" key="1">
    <citation type="journal article" date="2012" name="Mol. Plant Microbe Interact.">
        <title>A highly conserved effector in Fusarium oxysporum is required for full virulence on Arabidopsis.</title>
        <authorList>
            <person name="Thatcher L.F."/>
            <person name="Gardiner D.M."/>
            <person name="Kazan K."/>
            <person name="Manners J."/>
        </authorList>
    </citation>
    <scope>NUCLEOTIDE SEQUENCE [LARGE SCALE GENOMIC DNA]</scope>
    <source>
        <strain evidence="3">Fo5176</strain>
    </source>
</reference>
<dbReference type="SUPFAM" id="SSF53474">
    <property type="entry name" value="alpha/beta-Hydrolases"/>
    <property type="match status" value="1"/>
</dbReference>
<evidence type="ECO:0000313" key="2">
    <source>
        <dbReference type="EnsemblFungi" id="FOXG_04650P0"/>
    </source>
</evidence>
<dbReference type="Proteomes" id="UP000002489">
    <property type="component" value="Unassembled WGS sequence"/>
</dbReference>
<dbReference type="InterPro" id="IPR010520">
    <property type="entry name" value="FrsA-like"/>
</dbReference>
<dbReference type="PANTHER" id="PTHR22946">
    <property type="entry name" value="DIENELACTONE HYDROLASE DOMAIN-CONTAINING PROTEIN-RELATED"/>
    <property type="match status" value="1"/>
</dbReference>
<dbReference type="PANTHER" id="PTHR22946:SF12">
    <property type="entry name" value="CONIDIAL PIGMENT BIOSYNTHESIS PROTEIN AYG1 (AFU_ORTHOLOGUE AFUA_2G17550)"/>
    <property type="match status" value="1"/>
</dbReference>
<name>A0A0D2XL26_FUSOF</name>
<dbReference type="Pfam" id="PF06500">
    <property type="entry name" value="FrsA-like"/>
    <property type="match status" value="1"/>
</dbReference>